<dbReference type="OrthoDB" id="9805976at2"/>
<dbReference type="PANTHER" id="PTHR43278">
    <property type="entry name" value="NAD(P)H-DEPENDENT FMN-CONTAINING OXIDOREDUCTASE YWQN-RELATED"/>
    <property type="match status" value="1"/>
</dbReference>
<evidence type="ECO:0000259" key="3">
    <source>
        <dbReference type="Pfam" id="PF03358"/>
    </source>
</evidence>
<evidence type="ECO:0000313" key="5">
    <source>
        <dbReference type="Proteomes" id="UP000005868"/>
    </source>
</evidence>
<dbReference type="Pfam" id="PF03358">
    <property type="entry name" value="FMN_red"/>
    <property type="match status" value="1"/>
</dbReference>
<gene>
    <name evidence="4" type="ordered locus">Tlie_1311</name>
</gene>
<dbReference type="InterPro" id="IPR005025">
    <property type="entry name" value="FMN_Rdtase-like_dom"/>
</dbReference>
<dbReference type="Gene3D" id="3.40.50.360">
    <property type="match status" value="1"/>
</dbReference>
<protein>
    <submittedName>
        <fullName evidence="4">NADPH-dependent FMN reductase</fullName>
    </submittedName>
</protein>
<dbReference type="EMBL" id="CP003096">
    <property type="protein sequence ID" value="AER67041.1"/>
    <property type="molecule type" value="Genomic_DNA"/>
</dbReference>
<dbReference type="STRING" id="580340.Tlie_1311"/>
<accession>G7V654</accession>
<dbReference type="AlphaFoldDB" id="G7V654"/>
<keyword evidence="5" id="KW-1185">Reference proteome</keyword>
<proteinExistence type="predicted"/>
<dbReference type="Proteomes" id="UP000005868">
    <property type="component" value="Chromosome"/>
</dbReference>
<organism evidence="4 5">
    <name type="scientific">Thermovirga lienii (strain ATCC BAA-1197 / DSM 17291 / Cas60314)</name>
    <dbReference type="NCBI Taxonomy" id="580340"/>
    <lineage>
        <taxon>Bacteria</taxon>
        <taxon>Thermotogati</taxon>
        <taxon>Synergistota</taxon>
        <taxon>Synergistia</taxon>
        <taxon>Synergistales</taxon>
        <taxon>Thermovirgaceae</taxon>
        <taxon>Thermovirga</taxon>
    </lineage>
</organism>
<dbReference type="eggNOG" id="COG0655">
    <property type="taxonomic scope" value="Bacteria"/>
</dbReference>
<sequence length="185" mass="20526">MKNLLVLLGSPRTEGNSEKLAKAFIKGANKNTSNVEIIRLAEKELKGCKDCRMCWNNGKHCVVPDQMHEIYEALDKADIVVFATPLYWYTWSTQIKPVWDRLLPYVSNKAPRTLAGKEAILLAVAGDSSEEVFKGLVYSFEKSCSLLGMKIAAKITVPNVYEPSDIDGSPSLTEAERLGESLTKD</sequence>
<dbReference type="InterPro" id="IPR029039">
    <property type="entry name" value="Flavoprotein-like_sf"/>
</dbReference>
<dbReference type="InterPro" id="IPR051796">
    <property type="entry name" value="ISF_SsuE-like"/>
</dbReference>
<dbReference type="GO" id="GO:0016491">
    <property type="term" value="F:oxidoreductase activity"/>
    <property type="evidence" value="ECO:0007669"/>
    <property type="project" value="InterPro"/>
</dbReference>
<evidence type="ECO:0000313" key="4">
    <source>
        <dbReference type="EMBL" id="AER67041.1"/>
    </source>
</evidence>
<keyword evidence="2" id="KW-0288">FMN</keyword>
<dbReference type="HOGENOM" id="CLU_050993_6_1_0"/>
<reference evidence="4 5" key="2">
    <citation type="journal article" date="2012" name="Stand. Genomic Sci.">
        <title>Genome sequence of the moderately thermophilic, amino-acid-degrading and sulfur-reducing bacterium Thermovirga lienii type strain (Cas60314(T)).</title>
        <authorList>
            <person name="Goker M."/>
            <person name="Saunders E."/>
            <person name="Lapidus A."/>
            <person name="Nolan M."/>
            <person name="Lucas S."/>
            <person name="Hammon N."/>
            <person name="Deshpande S."/>
            <person name="Cheng J.F."/>
            <person name="Han C."/>
            <person name="Tapia R."/>
            <person name="Goodwin L.A."/>
            <person name="Pitluck S."/>
            <person name="Liolios K."/>
            <person name="Mavromatis K."/>
            <person name="Pagani I."/>
            <person name="Ivanova N."/>
            <person name="Mikhailova N."/>
            <person name="Pati A."/>
            <person name="Chen A."/>
            <person name="Palaniappan K."/>
            <person name="Land M."/>
            <person name="Chang Y.J."/>
            <person name="Jeffries C.D."/>
            <person name="Brambilla E.M."/>
            <person name="Rohde M."/>
            <person name="Spring S."/>
            <person name="Detter J.C."/>
            <person name="Woyke T."/>
            <person name="Bristow J."/>
            <person name="Eisen J.A."/>
            <person name="Markowitz V."/>
            <person name="Hugenholtz P."/>
            <person name="Kyrpides N.C."/>
            <person name="Klenk H.P."/>
        </authorList>
    </citation>
    <scope>NUCLEOTIDE SEQUENCE [LARGE SCALE GENOMIC DNA]</scope>
    <source>
        <strain evidence="5">ATCC BAA-1197 / DSM 17291 / Cas60314</strain>
    </source>
</reference>
<evidence type="ECO:0000256" key="2">
    <source>
        <dbReference type="ARBA" id="ARBA00022643"/>
    </source>
</evidence>
<dbReference type="SUPFAM" id="SSF52218">
    <property type="entry name" value="Flavoproteins"/>
    <property type="match status" value="1"/>
</dbReference>
<keyword evidence="1" id="KW-0285">Flavoprotein</keyword>
<evidence type="ECO:0000256" key="1">
    <source>
        <dbReference type="ARBA" id="ARBA00022630"/>
    </source>
</evidence>
<name>G7V654_THELD</name>
<reference evidence="5" key="1">
    <citation type="submission" date="2011-10" db="EMBL/GenBank/DDBJ databases">
        <title>The complete genome of chromosome of Thermovirga lienii DSM 17291.</title>
        <authorList>
            <consortium name="US DOE Joint Genome Institute (JGI-PGF)"/>
            <person name="Lucas S."/>
            <person name="Copeland A."/>
            <person name="Lapidus A."/>
            <person name="Glavina del Rio T."/>
            <person name="Dalin E."/>
            <person name="Tice H."/>
            <person name="Bruce D."/>
            <person name="Goodwin L."/>
            <person name="Pitluck S."/>
            <person name="Peters L."/>
            <person name="Mikhailova N."/>
            <person name="Saunders E."/>
            <person name="Kyrpides N."/>
            <person name="Mavromatis K."/>
            <person name="Ivanova N."/>
            <person name="Last F.I."/>
            <person name="Brettin T."/>
            <person name="Detter J.C."/>
            <person name="Han C."/>
            <person name="Larimer F."/>
            <person name="Land M."/>
            <person name="Hauser L."/>
            <person name="Markowitz V."/>
            <person name="Cheng J.-F."/>
            <person name="Hugenholtz P."/>
            <person name="Woyke T."/>
            <person name="Wu D."/>
            <person name="Spring S."/>
            <person name="Schroeder M."/>
            <person name="Brambilla E.-M."/>
            <person name="Klenk H.-P."/>
            <person name="Eisen J.A."/>
        </authorList>
    </citation>
    <scope>NUCLEOTIDE SEQUENCE [LARGE SCALE GENOMIC DNA]</scope>
    <source>
        <strain evidence="5">ATCC BAA-1197 / DSM 17291 / Cas60314</strain>
    </source>
</reference>
<feature type="domain" description="NADPH-dependent FMN reductase-like" evidence="3">
    <location>
        <begin position="4"/>
        <end position="129"/>
    </location>
</feature>
<dbReference type="KEGG" id="tli:Tlie_1311"/>
<dbReference type="PANTHER" id="PTHR43278:SF2">
    <property type="entry name" value="IRON-SULFUR FLAVOPROTEIN"/>
    <property type="match status" value="1"/>
</dbReference>